<feature type="chain" id="PRO_5002080455" description="Glycosyl transferase family 28 C-terminal domain-containing protein" evidence="1">
    <location>
        <begin position="20"/>
        <end position="625"/>
    </location>
</feature>
<gene>
    <name evidence="3" type="ORF">LA66_13535</name>
</gene>
<accession>A0A0B1Q6J4</accession>
<dbReference type="InterPro" id="IPR007235">
    <property type="entry name" value="Glyco_trans_28_C"/>
</dbReference>
<evidence type="ECO:0000256" key="1">
    <source>
        <dbReference type="SAM" id="SignalP"/>
    </source>
</evidence>
<dbReference type="SUPFAM" id="SSF53756">
    <property type="entry name" value="UDP-Glycosyltransferase/glycogen phosphorylase"/>
    <property type="match status" value="1"/>
</dbReference>
<dbReference type="SUPFAM" id="SSF88713">
    <property type="entry name" value="Glycoside hydrolase/deacetylase"/>
    <property type="match status" value="1"/>
</dbReference>
<protein>
    <recommendedName>
        <fullName evidence="2">Glycosyl transferase family 28 C-terminal domain-containing protein</fullName>
    </recommendedName>
</protein>
<comment type="caution">
    <text evidence="3">The sequence shown here is derived from an EMBL/GenBank/DDBJ whole genome shotgun (WGS) entry which is preliminary data.</text>
</comment>
<proteinExistence type="predicted"/>
<dbReference type="InterPro" id="IPR011330">
    <property type="entry name" value="Glyco_hydro/deAcase_b/a-brl"/>
</dbReference>
<dbReference type="PANTHER" id="PTHR21015:SF28">
    <property type="entry name" value="SLL1722 PROTEIN"/>
    <property type="match status" value="1"/>
</dbReference>
<keyword evidence="1" id="KW-0732">Signal</keyword>
<feature type="domain" description="Glycosyl transferase family 28 C-terminal" evidence="2">
    <location>
        <begin position="211"/>
        <end position="354"/>
    </location>
</feature>
<dbReference type="Gene3D" id="3.40.50.2000">
    <property type="entry name" value="Glycogen Phosphorylase B"/>
    <property type="match status" value="1"/>
</dbReference>
<dbReference type="EMBL" id="JRFJ01000003">
    <property type="protein sequence ID" value="KHJ54460.1"/>
    <property type="molecule type" value="Genomic_DNA"/>
</dbReference>
<dbReference type="GO" id="GO:0005975">
    <property type="term" value="P:carbohydrate metabolic process"/>
    <property type="evidence" value="ECO:0007669"/>
    <property type="project" value="InterPro"/>
</dbReference>
<organism evidence="3 4">
    <name type="scientific">Aureimonas altamirensis</name>
    <dbReference type="NCBI Taxonomy" id="370622"/>
    <lineage>
        <taxon>Bacteria</taxon>
        <taxon>Pseudomonadati</taxon>
        <taxon>Pseudomonadota</taxon>
        <taxon>Alphaproteobacteria</taxon>
        <taxon>Hyphomicrobiales</taxon>
        <taxon>Aurantimonadaceae</taxon>
        <taxon>Aureimonas</taxon>
    </lineage>
</organism>
<dbReference type="Gene3D" id="3.20.20.370">
    <property type="entry name" value="Glycoside hydrolase/deacetylase"/>
    <property type="match status" value="1"/>
</dbReference>
<feature type="signal peptide" evidence="1">
    <location>
        <begin position="1"/>
        <end position="19"/>
    </location>
</feature>
<evidence type="ECO:0000313" key="3">
    <source>
        <dbReference type="EMBL" id="KHJ54460.1"/>
    </source>
</evidence>
<reference evidence="3 4" key="1">
    <citation type="submission" date="2014-09" db="EMBL/GenBank/DDBJ databases">
        <title>Isolation and characterization of Aurantimonas altamirensis ON-56566 from clinical sample following a dog bite.</title>
        <authorList>
            <person name="Eshaghi A."/>
            <person name="Li A."/>
            <person name="Shahinas D."/>
            <person name="Bahn P."/>
            <person name="Kus J.V."/>
            <person name="Patel S.N."/>
        </authorList>
    </citation>
    <scope>NUCLEOTIDE SEQUENCE [LARGE SCALE GENOMIC DNA]</scope>
    <source>
        <strain evidence="3 4">ON-56566</strain>
    </source>
</reference>
<dbReference type="PANTHER" id="PTHR21015">
    <property type="entry name" value="UDP-N-ACETYLGLUCOSAMINE--N-ACETYLMURAMYL-(PENTAPEPTIDE) PYROPHOSPHORYL-UNDECAPRENOL N-ACETYLGLUCOSAMINE TRANSFERASE 1"/>
    <property type="match status" value="1"/>
</dbReference>
<dbReference type="GO" id="GO:0016758">
    <property type="term" value="F:hexosyltransferase activity"/>
    <property type="evidence" value="ECO:0007669"/>
    <property type="project" value="InterPro"/>
</dbReference>
<dbReference type="AlphaFoldDB" id="A0A0B1Q6J4"/>
<dbReference type="Proteomes" id="UP000030826">
    <property type="component" value="Unassembled WGS sequence"/>
</dbReference>
<dbReference type="Pfam" id="PF04101">
    <property type="entry name" value="Glyco_tran_28_C"/>
    <property type="match status" value="1"/>
</dbReference>
<sequence>MRVLIAVTHLLGVGHLARAAALADAFADAGHDVLLVSGGRPHPHHMPGKGVRTAQLPAVHAHGADFVNLRDEGDGPVTPAYLEDRAGHLQRHAADFAPDCIITETFPFGRNVLRREFQALLDYADSARPRPVVLASIRDILNPPSKPQKAERAEDCIVEHYDGVLVHGDAARTPLSRSWPVSGRLDPFLSYTGYVARPRDAVAACDGDGAILVSGGGSAAALPLFRAAIGAAHAAPDLVWHILVGAGVSQSDMQGLVASAPSNARVERARPDFPALLAAARLSVSQAGYNTAADLAAAGTPAVLVPFEDGGEQEQRLRAEALAADRVAMLLDAARLNGETLLSCVRTGLAELPRRAPGAPPDGARQAVRIAEAAVRRRDATEMSFAALVDRLDSLHAQGAVMDIWWRDDDAADDTPQLRRLLALRQRHGVPLALAVSPLLIQPALPRLLREEAGVDVLLHGLEHRNNAPPGTKRQELGYAPSDVFIAPLTEGLSRHRDAFGDRALPVMVPPWNRIDQNIIGRLHDIGFEGLSTFGRRASARLAGLRVFNTHIDPVDWRGGKRLGEPALFVERIAALADAGEPVGLLTHHLIHDGATWRFVDRLLALLARHPAVRFCSAHGMWSRQ</sequence>
<name>A0A0B1Q6J4_9HYPH</name>
<dbReference type="OrthoDB" id="503443at2"/>
<dbReference type="RefSeq" id="WP_039194013.1">
    <property type="nucleotide sequence ID" value="NZ_JRFJ01000003.1"/>
</dbReference>
<evidence type="ECO:0000313" key="4">
    <source>
        <dbReference type="Proteomes" id="UP000030826"/>
    </source>
</evidence>
<dbReference type="STRING" id="370622.LA66_13535"/>
<evidence type="ECO:0000259" key="2">
    <source>
        <dbReference type="Pfam" id="PF04101"/>
    </source>
</evidence>